<dbReference type="AlphaFoldDB" id="A0A7D5XD55"/>
<feature type="domain" description="NurA" evidence="2">
    <location>
        <begin position="53"/>
        <end position="317"/>
    </location>
</feature>
<dbReference type="Pfam" id="PF09376">
    <property type="entry name" value="NurA"/>
    <property type="match status" value="1"/>
</dbReference>
<dbReference type="KEGG" id="flt:Sv326_0896"/>
<sequence length="350" mass="40070">MHERLAELIDNMKQLEERRAALASELRMQNRDLYPEALEKKLIHAVEPVELNCKVAAVDGGLAAQEFHGFDLVLTRAVSVVFEYKNSKRVSHSYYPSRIPEPEPYALTGLDSHEFTWHKSLTRLEKEIDVASKTVERYEPGCILLDGSIVPQISDKPSEDSPVRPLYDELLGGYNRLYSLCKEKECQLVGVIKDSRGKRFIEILEKILPREERGALSTSNDTSFLHFLLNEGERTFEFHYSSAEREHQVLKDLGEWGACVHAFYIKPVRDDRPLRVEFLKTGKDAGAVASLIYSLSRINQKYAYPAILIEADMRAALERDEMDRVCGNLLLRAGRRVSFLPLRSNSRPFR</sequence>
<accession>A0A7D5XD55</accession>
<keyword evidence="1" id="KW-0175">Coiled coil</keyword>
<protein>
    <recommendedName>
        <fullName evidence="2">NurA domain-containing protein</fullName>
    </recommendedName>
</protein>
<evidence type="ECO:0000313" key="3">
    <source>
        <dbReference type="EMBL" id="QLJ53071.1"/>
    </source>
</evidence>
<dbReference type="Proteomes" id="UP000510821">
    <property type="component" value="Chromosome"/>
</dbReference>
<dbReference type="InterPro" id="IPR018977">
    <property type="entry name" value="NurA_domain"/>
</dbReference>
<gene>
    <name evidence="3" type="ORF">Sv326_0896</name>
</gene>
<dbReference type="SMART" id="SM00933">
    <property type="entry name" value="NurA"/>
    <property type="match status" value="1"/>
</dbReference>
<evidence type="ECO:0000256" key="1">
    <source>
        <dbReference type="SAM" id="Coils"/>
    </source>
</evidence>
<feature type="coiled-coil region" evidence="1">
    <location>
        <begin position="5"/>
        <end position="32"/>
    </location>
</feature>
<reference evidence="4" key="1">
    <citation type="submission" date="2020-07" db="EMBL/GenBank/DDBJ databases">
        <title>Metabolic diversity and evolutionary history of the archaeal phylum ###Micrarchaeota### uncovered from a freshwater lake metagenome.</title>
        <authorList>
            <person name="Kadnikov V.V."/>
            <person name="Savvichev A.S."/>
            <person name="Mardanov A.V."/>
            <person name="Beletsky A.V."/>
            <person name="Chupakov A.V."/>
            <person name="Kokryatskaya N.M."/>
            <person name="Pimenov N.V."/>
            <person name="Ravin N.V."/>
        </authorList>
    </citation>
    <scope>NUCLEOTIDE SEQUENCE [LARGE SCALE GENOMIC DNA]</scope>
</reference>
<evidence type="ECO:0000313" key="4">
    <source>
        <dbReference type="Proteomes" id="UP000510821"/>
    </source>
</evidence>
<evidence type="ECO:0000259" key="2">
    <source>
        <dbReference type="SMART" id="SM00933"/>
    </source>
</evidence>
<organism evidence="3 4">
    <name type="scientific">Fermentimicrarchaeum limneticum</name>
    <dbReference type="NCBI Taxonomy" id="2795018"/>
    <lineage>
        <taxon>Archaea</taxon>
        <taxon>Candidatus Micrarchaeota</taxon>
        <taxon>Candidatus Fermentimicrarchaeales</taxon>
        <taxon>Candidatus Fermentimicrarchaeaceae</taxon>
        <taxon>Candidatus Fermentimicrarchaeum</taxon>
    </lineage>
</organism>
<name>A0A7D5XD55_FERL1</name>
<dbReference type="EMBL" id="CP058998">
    <property type="protein sequence ID" value="QLJ53071.1"/>
    <property type="molecule type" value="Genomic_DNA"/>
</dbReference>
<proteinExistence type="predicted"/>